<dbReference type="EMBL" id="CAJOBJ010372192">
    <property type="protein sequence ID" value="CAF5223945.1"/>
    <property type="molecule type" value="Genomic_DNA"/>
</dbReference>
<gene>
    <name evidence="1" type="ORF">GIL414_LOCUS85847</name>
</gene>
<reference evidence="1" key="1">
    <citation type="submission" date="2021-02" db="EMBL/GenBank/DDBJ databases">
        <authorList>
            <person name="Nowell W R."/>
        </authorList>
    </citation>
    <scope>NUCLEOTIDE SEQUENCE</scope>
</reference>
<feature type="non-terminal residue" evidence="1">
    <location>
        <position position="1"/>
    </location>
</feature>
<proteinExistence type="predicted"/>
<organism evidence="1 2">
    <name type="scientific">Rotaria magnacalcarata</name>
    <dbReference type="NCBI Taxonomy" id="392030"/>
    <lineage>
        <taxon>Eukaryota</taxon>
        <taxon>Metazoa</taxon>
        <taxon>Spiralia</taxon>
        <taxon>Gnathifera</taxon>
        <taxon>Rotifera</taxon>
        <taxon>Eurotatoria</taxon>
        <taxon>Bdelloidea</taxon>
        <taxon>Philodinida</taxon>
        <taxon>Philodinidae</taxon>
        <taxon>Rotaria</taxon>
    </lineage>
</organism>
<comment type="caution">
    <text evidence="1">The sequence shown here is derived from an EMBL/GenBank/DDBJ whole genome shotgun (WGS) entry which is preliminary data.</text>
</comment>
<dbReference type="Proteomes" id="UP000681720">
    <property type="component" value="Unassembled WGS sequence"/>
</dbReference>
<evidence type="ECO:0000313" key="2">
    <source>
        <dbReference type="Proteomes" id="UP000681720"/>
    </source>
</evidence>
<evidence type="ECO:0000313" key="1">
    <source>
        <dbReference type="EMBL" id="CAF5223945.1"/>
    </source>
</evidence>
<dbReference type="AlphaFoldDB" id="A0A8S3K0C3"/>
<sequence>KKNVTSLKNVPFSIDVTTSDINECSHRHTVSNLNVKNVTTPIRVKGGGDRGRIAKGLYHFPKEEYYSFLTL</sequence>
<accession>A0A8S3K0C3</accession>
<protein>
    <submittedName>
        <fullName evidence="1">Uncharacterized protein</fullName>
    </submittedName>
</protein>
<name>A0A8S3K0C3_9BILA</name>